<proteinExistence type="predicted"/>
<gene>
    <name evidence="1" type="ORF">LCGC14_3079980</name>
</gene>
<comment type="caution">
    <text evidence="1">The sequence shown here is derived from an EMBL/GenBank/DDBJ whole genome shotgun (WGS) entry which is preliminary data.</text>
</comment>
<accession>A0A0F8Z4C7</accession>
<reference evidence="1" key="1">
    <citation type="journal article" date="2015" name="Nature">
        <title>Complex archaea that bridge the gap between prokaryotes and eukaryotes.</title>
        <authorList>
            <person name="Spang A."/>
            <person name="Saw J.H."/>
            <person name="Jorgensen S.L."/>
            <person name="Zaremba-Niedzwiedzka K."/>
            <person name="Martijn J."/>
            <person name="Lind A.E."/>
            <person name="van Eijk R."/>
            <person name="Schleper C."/>
            <person name="Guy L."/>
            <person name="Ettema T.J."/>
        </authorList>
    </citation>
    <scope>NUCLEOTIDE SEQUENCE</scope>
</reference>
<sequence length="123" mass="13677">QDARVRRVVSEFNRLAKTGLNPDDDLVARMRAGNVNAPVPVDTAAVRQQAMLEATNLFKHEFTAEELPELATILDGIVGEGEEETGMSDDKVRQMIFDLNAQGLSREEIQEELARRGISIELQ</sequence>
<dbReference type="AlphaFoldDB" id="A0A0F8Z4C7"/>
<organism evidence="1">
    <name type="scientific">marine sediment metagenome</name>
    <dbReference type="NCBI Taxonomy" id="412755"/>
    <lineage>
        <taxon>unclassified sequences</taxon>
        <taxon>metagenomes</taxon>
        <taxon>ecological metagenomes</taxon>
    </lineage>
</organism>
<evidence type="ECO:0000313" key="1">
    <source>
        <dbReference type="EMBL" id="KKK54901.1"/>
    </source>
</evidence>
<dbReference type="EMBL" id="LAZR01065760">
    <property type="protein sequence ID" value="KKK54901.1"/>
    <property type="molecule type" value="Genomic_DNA"/>
</dbReference>
<protein>
    <submittedName>
        <fullName evidence="1">Uncharacterized protein</fullName>
    </submittedName>
</protein>
<feature type="non-terminal residue" evidence="1">
    <location>
        <position position="1"/>
    </location>
</feature>
<name>A0A0F8Z4C7_9ZZZZ</name>